<feature type="transmembrane region" description="Helical" evidence="2">
    <location>
        <begin position="143"/>
        <end position="163"/>
    </location>
</feature>
<name>A0A2U2RP74_9MICO</name>
<comment type="caution">
    <text evidence="3">The sequence shown here is derived from an EMBL/GenBank/DDBJ whole genome shotgun (WGS) entry which is preliminary data.</text>
</comment>
<proteinExistence type="predicted"/>
<dbReference type="AlphaFoldDB" id="A0A2U2RP74"/>
<reference evidence="3 4" key="1">
    <citation type="submission" date="2018-05" db="EMBL/GenBank/DDBJ databases">
        <title>Brachybacterium sp. M1HQ-2T, whole genome shotgun sequence.</title>
        <authorList>
            <person name="Tuo L."/>
        </authorList>
    </citation>
    <scope>NUCLEOTIDE SEQUENCE [LARGE SCALE GENOMIC DNA]</scope>
    <source>
        <strain evidence="3 4">M1HQ-2</strain>
    </source>
</reference>
<dbReference type="OrthoDB" id="4794072at2"/>
<keyword evidence="2" id="KW-0812">Transmembrane</keyword>
<evidence type="ECO:0000313" key="4">
    <source>
        <dbReference type="Proteomes" id="UP000245590"/>
    </source>
</evidence>
<keyword evidence="2" id="KW-0472">Membrane</keyword>
<dbReference type="RefSeq" id="WP_109274543.1">
    <property type="nucleotide sequence ID" value="NZ_QFKX01000001.1"/>
</dbReference>
<evidence type="ECO:0000256" key="1">
    <source>
        <dbReference type="SAM" id="MobiDB-lite"/>
    </source>
</evidence>
<evidence type="ECO:0000313" key="3">
    <source>
        <dbReference type="EMBL" id="PWH07656.1"/>
    </source>
</evidence>
<feature type="transmembrane region" description="Helical" evidence="2">
    <location>
        <begin position="94"/>
        <end position="123"/>
    </location>
</feature>
<dbReference type="EMBL" id="QFKX01000001">
    <property type="protein sequence ID" value="PWH07656.1"/>
    <property type="molecule type" value="Genomic_DNA"/>
</dbReference>
<keyword evidence="2" id="KW-1133">Transmembrane helix</keyword>
<feature type="compositionally biased region" description="Polar residues" evidence="1">
    <location>
        <begin position="10"/>
        <end position="26"/>
    </location>
</feature>
<protein>
    <recommendedName>
        <fullName evidence="5">Glycerophosphoryl diester phosphodiesterase membrane domain-containing protein</fullName>
    </recommendedName>
</protein>
<evidence type="ECO:0000256" key="2">
    <source>
        <dbReference type="SAM" id="Phobius"/>
    </source>
</evidence>
<sequence length="302" mass="31434">MSTTPPPTPDNGSGPSPWQQGPTIPTSPADAPQQPYGEQRPYGAQQTFGEQQAVGGQQPFGAPPFDGAPAPGTDLGADLGAALRWMWKAFSRNVAAFLVPSIVWSVVSFVIIGLFVGIGFAVFYSAVEGAAGSDETPPLGPILGAYAIMFASAPVAGLVGALWQSGTARGGRTVLEGERPSIGRAFIGSGRLVLTALLVLVLVGVGMVLLYIPGLIVAVMSFYALPAAARGARPVEALKESFALAKQNLGTTIIAYLILMAASSVASFLLVGIFVLIPLQILFQFGLHERLNHREPAEPVRA</sequence>
<feature type="compositionally biased region" description="Low complexity" evidence="1">
    <location>
        <begin position="59"/>
        <end position="72"/>
    </location>
</feature>
<feature type="region of interest" description="Disordered" evidence="1">
    <location>
        <begin position="54"/>
        <end position="73"/>
    </location>
</feature>
<gene>
    <name evidence="3" type="ORF">DEO23_03260</name>
</gene>
<keyword evidence="4" id="KW-1185">Reference proteome</keyword>
<accession>A0A2U2RP74</accession>
<feature type="transmembrane region" description="Helical" evidence="2">
    <location>
        <begin position="253"/>
        <end position="283"/>
    </location>
</feature>
<feature type="region of interest" description="Disordered" evidence="1">
    <location>
        <begin position="1"/>
        <end position="48"/>
    </location>
</feature>
<evidence type="ECO:0008006" key="5">
    <source>
        <dbReference type="Google" id="ProtNLM"/>
    </source>
</evidence>
<dbReference type="Proteomes" id="UP000245590">
    <property type="component" value="Unassembled WGS sequence"/>
</dbReference>
<feature type="transmembrane region" description="Helical" evidence="2">
    <location>
        <begin position="192"/>
        <end position="225"/>
    </location>
</feature>
<organism evidence="3 4">
    <name type="scientific">Brachybacterium endophyticum</name>
    <dbReference type="NCBI Taxonomy" id="2182385"/>
    <lineage>
        <taxon>Bacteria</taxon>
        <taxon>Bacillati</taxon>
        <taxon>Actinomycetota</taxon>
        <taxon>Actinomycetes</taxon>
        <taxon>Micrococcales</taxon>
        <taxon>Dermabacteraceae</taxon>
        <taxon>Brachybacterium</taxon>
    </lineage>
</organism>